<dbReference type="GO" id="GO:0003677">
    <property type="term" value="F:DNA binding"/>
    <property type="evidence" value="ECO:0007669"/>
    <property type="project" value="UniProtKB-KW"/>
</dbReference>
<dbReference type="Pfam" id="PF00216">
    <property type="entry name" value="Bac_DNA_binding"/>
    <property type="match status" value="1"/>
</dbReference>
<evidence type="ECO:0000256" key="1">
    <source>
        <dbReference type="ARBA" id="ARBA00003819"/>
    </source>
</evidence>
<protein>
    <submittedName>
        <fullName evidence="8">DNA-binding protein HU-beta</fullName>
    </submittedName>
</protein>
<feature type="compositionally biased region" description="Polar residues" evidence="7">
    <location>
        <begin position="62"/>
        <end position="77"/>
    </location>
</feature>
<dbReference type="InterPro" id="IPR000119">
    <property type="entry name" value="Hist_DNA-bd"/>
</dbReference>
<dbReference type="PROSITE" id="PS00045">
    <property type="entry name" value="HISTONE_LIKE"/>
    <property type="match status" value="1"/>
</dbReference>
<dbReference type="Gene3D" id="4.10.520.10">
    <property type="entry name" value="IHF-like DNA-binding proteins"/>
    <property type="match status" value="1"/>
</dbReference>
<dbReference type="CDD" id="cd13831">
    <property type="entry name" value="HU"/>
    <property type="match status" value="1"/>
</dbReference>
<accession>A0A7L7TKC3</accession>
<dbReference type="GO" id="GO:0005829">
    <property type="term" value="C:cytosol"/>
    <property type="evidence" value="ECO:0007669"/>
    <property type="project" value="TreeGrafter"/>
</dbReference>
<evidence type="ECO:0000313" key="8">
    <source>
        <dbReference type="EMBL" id="QOC74198.1"/>
    </source>
</evidence>
<keyword evidence="4" id="KW-0226">DNA condensation</keyword>
<geneLocation type="plasmid" evidence="8">
    <name>pMG4_1215</name>
</geneLocation>
<organism evidence="8">
    <name type="scientific">Pseudomonas syringae pv. actinidiae</name>
    <dbReference type="NCBI Taxonomy" id="103796"/>
    <lineage>
        <taxon>Bacteria</taxon>
        <taxon>Pseudomonadati</taxon>
        <taxon>Pseudomonadota</taxon>
        <taxon>Gammaproteobacteria</taxon>
        <taxon>Pseudomonadales</taxon>
        <taxon>Pseudomonadaceae</taxon>
        <taxon>Pseudomonas</taxon>
        <taxon>Pseudomonas syringae</taxon>
    </lineage>
</organism>
<dbReference type="AlphaFoldDB" id="A0A7L7TKC3"/>
<keyword evidence="8" id="KW-0614">Plasmid</keyword>
<dbReference type="PANTHER" id="PTHR33175:SF3">
    <property type="entry name" value="DNA-BINDING PROTEIN HU-BETA"/>
    <property type="match status" value="1"/>
</dbReference>
<reference evidence="8" key="1">
    <citation type="submission" date="2019-02" db="EMBL/GenBank/DDBJ databases">
        <authorList>
            <person name="Taiaroa G."/>
            <person name="Butler M."/>
            <person name="Lamont I."/>
            <person name="Black M."/>
            <person name="Poulter J."/>
            <person name="Zhao M."/>
            <person name="Poulter R."/>
        </authorList>
    </citation>
    <scope>NUCLEOTIDE SEQUENCE</scope>
    <source>
        <strain evidence="8">1215</strain>
        <plasmid evidence="8">pMG4_1215</plasmid>
    </source>
</reference>
<dbReference type="RefSeq" id="WP_054078408.1">
    <property type="nucleotide sequence ID" value="NZ_MK569690.1"/>
</dbReference>
<evidence type="ECO:0000256" key="5">
    <source>
        <dbReference type="ARBA" id="ARBA00023125"/>
    </source>
</evidence>
<dbReference type="PRINTS" id="PR01727">
    <property type="entry name" value="DNABINDINGHU"/>
</dbReference>
<evidence type="ECO:0000256" key="3">
    <source>
        <dbReference type="ARBA" id="ARBA00011870"/>
    </source>
</evidence>
<keyword evidence="5 8" id="KW-0238">DNA-binding</keyword>
<dbReference type="PANTHER" id="PTHR33175">
    <property type="entry name" value="DNA-BINDING PROTEIN HU"/>
    <property type="match status" value="1"/>
</dbReference>
<evidence type="ECO:0000256" key="2">
    <source>
        <dbReference type="ARBA" id="ARBA00010529"/>
    </source>
</evidence>
<comment type="function">
    <text evidence="1">Histone-like DNA-binding protein which is capable of wrapping DNA to stabilize it, and thus to prevent its denaturation under extreme environmental conditions.</text>
</comment>
<name>A0A7L7TKC3_PSESF</name>
<comment type="similarity">
    <text evidence="2 6">Belongs to the bacterial histone-like protein family.</text>
</comment>
<dbReference type="InterPro" id="IPR010992">
    <property type="entry name" value="IHF-like_DNA-bd_dom_sf"/>
</dbReference>
<dbReference type="SUPFAM" id="SSF47729">
    <property type="entry name" value="IHF-like DNA-binding proteins"/>
    <property type="match status" value="1"/>
</dbReference>
<dbReference type="EMBL" id="MK569690">
    <property type="protein sequence ID" value="QOC74198.1"/>
    <property type="molecule type" value="Genomic_DNA"/>
</dbReference>
<dbReference type="InterPro" id="IPR020816">
    <property type="entry name" value="Histone-like_DNA-bd_CS"/>
</dbReference>
<evidence type="ECO:0000256" key="4">
    <source>
        <dbReference type="ARBA" id="ARBA00023067"/>
    </source>
</evidence>
<feature type="region of interest" description="Disordered" evidence="7">
    <location>
        <begin position="61"/>
        <end position="91"/>
    </location>
</feature>
<evidence type="ECO:0000256" key="7">
    <source>
        <dbReference type="SAM" id="MobiDB-lite"/>
    </source>
</evidence>
<proteinExistence type="inferred from homology"/>
<evidence type="ECO:0000256" key="6">
    <source>
        <dbReference type="RuleBase" id="RU003939"/>
    </source>
</evidence>
<dbReference type="SMART" id="SM00411">
    <property type="entry name" value="BHL"/>
    <property type="match status" value="1"/>
</dbReference>
<dbReference type="GO" id="GO:0030527">
    <property type="term" value="F:structural constituent of chromatin"/>
    <property type="evidence" value="ECO:0007669"/>
    <property type="project" value="InterPro"/>
</dbReference>
<comment type="subunit">
    <text evidence="3">Heterodimer of an alpha and a beta chain.</text>
</comment>
<dbReference type="GO" id="GO:0030261">
    <property type="term" value="P:chromosome condensation"/>
    <property type="evidence" value="ECO:0007669"/>
    <property type="project" value="UniProtKB-KW"/>
</dbReference>
<sequence length="91" mass="9511">MTKSDIVDVVAASTKLSKADAGRALASVLESIAEALKRGESVSIIGFGTFSVKHRAARVGRNPQNGQAMDIQASRNPSFKPGKSLQEAVNA</sequence>